<dbReference type="Proteomes" id="UP000631114">
    <property type="component" value="Unassembled WGS sequence"/>
</dbReference>
<dbReference type="GO" id="GO:0008270">
    <property type="term" value="F:zinc ion binding"/>
    <property type="evidence" value="ECO:0007669"/>
    <property type="project" value="UniProtKB-KW"/>
</dbReference>
<evidence type="ECO:0000256" key="2">
    <source>
        <dbReference type="ARBA" id="ARBA00022723"/>
    </source>
</evidence>
<evidence type="ECO:0000259" key="6">
    <source>
        <dbReference type="PROSITE" id="PS51282"/>
    </source>
</evidence>
<evidence type="ECO:0000256" key="4">
    <source>
        <dbReference type="ARBA" id="ARBA00022833"/>
    </source>
</evidence>
<dbReference type="PANTHER" id="PTHR15439">
    <property type="entry name" value="RETINOBLASTOMA-BINDING PROTEIN 6"/>
    <property type="match status" value="1"/>
</dbReference>
<dbReference type="GO" id="GO:0006397">
    <property type="term" value="P:mRNA processing"/>
    <property type="evidence" value="ECO:0007669"/>
    <property type="project" value="InterPro"/>
</dbReference>
<evidence type="ECO:0000256" key="3">
    <source>
        <dbReference type="ARBA" id="ARBA00022771"/>
    </source>
</evidence>
<reference evidence="7 8" key="1">
    <citation type="submission" date="2020-10" db="EMBL/GenBank/DDBJ databases">
        <title>The Coptis chinensis genome and diversification of protoberbering-type alkaloids.</title>
        <authorList>
            <person name="Wang B."/>
            <person name="Shu S."/>
            <person name="Song C."/>
            <person name="Liu Y."/>
        </authorList>
    </citation>
    <scope>NUCLEOTIDE SEQUENCE [LARGE SCALE GENOMIC DNA]</scope>
    <source>
        <strain evidence="7">HL-2020</strain>
        <tissue evidence="7">Leaf</tissue>
    </source>
</reference>
<dbReference type="EMBL" id="JADFTS010000002">
    <property type="protein sequence ID" value="KAF9622306.1"/>
    <property type="molecule type" value="Genomic_DNA"/>
</dbReference>
<evidence type="ECO:0000313" key="8">
    <source>
        <dbReference type="Proteomes" id="UP000631114"/>
    </source>
</evidence>
<dbReference type="InterPro" id="IPR033489">
    <property type="entry name" value="RBBP6"/>
</dbReference>
<proteinExistence type="predicted"/>
<dbReference type="Pfam" id="PF08783">
    <property type="entry name" value="DWNN"/>
    <property type="match status" value="1"/>
</dbReference>
<evidence type="ECO:0000256" key="1">
    <source>
        <dbReference type="ARBA" id="ARBA00004123"/>
    </source>
</evidence>
<protein>
    <recommendedName>
        <fullName evidence="6">DWNN domain-containing protein</fullName>
    </recommendedName>
</protein>
<dbReference type="Gene3D" id="3.10.20.90">
    <property type="entry name" value="Phosphatidylinositol 3-kinase Catalytic Subunit, Chain A, domain 1"/>
    <property type="match status" value="1"/>
</dbReference>
<dbReference type="OrthoDB" id="106784at2759"/>
<sequence length="138" mass="15689">MKKKIFETKKYGKGSDLDFVLSNTQTNEEYLDEETIIPNNTSVLVRRIPSQPRLRFVANNQLVVPKVVEKTIVECQQPSLPQVSEGDDFGDDVYTVPEVVAVRCNYVVQDTLALEKADKDRKIKAMIESSALEWQTQP</sequence>
<gene>
    <name evidence="7" type="ORF">IFM89_031109</name>
</gene>
<dbReference type="SMART" id="SM01180">
    <property type="entry name" value="DWNN"/>
    <property type="match status" value="1"/>
</dbReference>
<dbReference type="AlphaFoldDB" id="A0A835IQK8"/>
<evidence type="ECO:0000313" key="7">
    <source>
        <dbReference type="EMBL" id="KAF9622306.1"/>
    </source>
</evidence>
<dbReference type="GO" id="GO:0005634">
    <property type="term" value="C:nucleus"/>
    <property type="evidence" value="ECO:0007669"/>
    <property type="project" value="UniProtKB-SubCell"/>
</dbReference>
<organism evidence="7 8">
    <name type="scientific">Coptis chinensis</name>
    <dbReference type="NCBI Taxonomy" id="261450"/>
    <lineage>
        <taxon>Eukaryota</taxon>
        <taxon>Viridiplantae</taxon>
        <taxon>Streptophyta</taxon>
        <taxon>Embryophyta</taxon>
        <taxon>Tracheophyta</taxon>
        <taxon>Spermatophyta</taxon>
        <taxon>Magnoliopsida</taxon>
        <taxon>Ranunculales</taxon>
        <taxon>Ranunculaceae</taxon>
        <taxon>Coptidoideae</taxon>
        <taxon>Coptis</taxon>
    </lineage>
</organism>
<dbReference type="GO" id="GO:0061630">
    <property type="term" value="F:ubiquitin protein ligase activity"/>
    <property type="evidence" value="ECO:0007669"/>
    <property type="project" value="InterPro"/>
</dbReference>
<keyword evidence="5" id="KW-0539">Nucleus</keyword>
<keyword evidence="2" id="KW-0479">Metal-binding</keyword>
<accession>A0A835IQK8</accession>
<dbReference type="GO" id="GO:0016567">
    <property type="term" value="P:protein ubiquitination"/>
    <property type="evidence" value="ECO:0007669"/>
    <property type="project" value="InterPro"/>
</dbReference>
<comment type="caution">
    <text evidence="7">The sequence shown here is derived from an EMBL/GenBank/DDBJ whole genome shotgun (WGS) entry which is preliminary data.</text>
</comment>
<comment type="subcellular location">
    <subcellularLocation>
        <location evidence="1">Nucleus</location>
    </subcellularLocation>
</comment>
<dbReference type="PROSITE" id="PS51282">
    <property type="entry name" value="DWNN"/>
    <property type="match status" value="1"/>
</dbReference>
<dbReference type="InterPro" id="IPR014891">
    <property type="entry name" value="DWNN_domain"/>
</dbReference>
<dbReference type="GO" id="GO:0006511">
    <property type="term" value="P:ubiquitin-dependent protein catabolic process"/>
    <property type="evidence" value="ECO:0007669"/>
    <property type="project" value="TreeGrafter"/>
</dbReference>
<feature type="domain" description="DWNN" evidence="6">
    <location>
        <begin position="1"/>
        <end position="49"/>
    </location>
</feature>
<keyword evidence="8" id="KW-1185">Reference proteome</keyword>
<name>A0A835IQK8_9MAGN</name>
<keyword evidence="3" id="KW-0863">Zinc-finger</keyword>
<keyword evidence="4" id="KW-0862">Zinc</keyword>
<dbReference type="PANTHER" id="PTHR15439:SF0">
    <property type="entry name" value="CELL DIVISION CYCLE AND APOPTOSIS REGULATOR PROTEIN 1-RELATED"/>
    <property type="match status" value="1"/>
</dbReference>
<evidence type="ECO:0000256" key="5">
    <source>
        <dbReference type="ARBA" id="ARBA00023242"/>
    </source>
</evidence>